<feature type="region of interest" description="Disordered" evidence="1">
    <location>
        <begin position="67"/>
        <end position="112"/>
    </location>
</feature>
<keyword evidence="2" id="KW-0812">Transmembrane</keyword>
<sequence length="112" mass="11252">MQRRTRSKMPDAMAALLAPVVACGVVGVVSLIMYMVIEQPLWGTLAVMAAIAWAVRRLRRRAVAGQARAGAADSGGVVYADNSTSNTDSSGTGASDSCGSSDGGGGDGGSCD</sequence>
<feature type="transmembrane region" description="Helical" evidence="2">
    <location>
        <begin position="12"/>
        <end position="35"/>
    </location>
</feature>
<feature type="transmembrane region" description="Helical" evidence="2">
    <location>
        <begin position="41"/>
        <end position="58"/>
    </location>
</feature>
<keyword evidence="4" id="KW-1185">Reference proteome</keyword>
<accession>A0A562RG10</accession>
<feature type="compositionally biased region" description="Gly residues" evidence="1">
    <location>
        <begin position="101"/>
        <end position="112"/>
    </location>
</feature>
<evidence type="ECO:0000256" key="2">
    <source>
        <dbReference type="SAM" id="Phobius"/>
    </source>
</evidence>
<evidence type="ECO:0000256" key="1">
    <source>
        <dbReference type="SAM" id="MobiDB-lite"/>
    </source>
</evidence>
<keyword evidence="2" id="KW-0472">Membrane</keyword>
<dbReference type="AlphaFoldDB" id="A0A562RG10"/>
<protein>
    <submittedName>
        <fullName evidence="3">Uncharacterized protein</fullName>
    </submittedName>
</protein>
<dbReference type="EMBL" id="VLLB01000002">
    <property type="protein sequence ID" value="TWI67504.1"/>
    <property type="molecule type" value="Genomic_DNA"/>
</dbReference>
<keyword evidence="2" id="KW-1133">Transmembrane helix</keyword>
<proteinExistence type="predicted"/>
<reference evidence="3 4" key="1">
    <citation type="journal article" date="2015" name="Stand. Genomic Sci.">
        <title>Genomic Encyclopedia of Bacterial and Archaeal Type Strains, Phase III: the genomes of soil and plant-associated and newly described type strains.</title>
        <authorList>
            <person name="Whitman W.B."/>
            <person name="Woyke T."/>
            <person name="Klenk H.P."/>
            <person name="Zhou Y."/>
            <person name="Lilburn T.G."/>
            <person name="Beck B.J."/>
            <person name="De Vos P."/>
            <person name="Vandamme P."/>
            <person name="Eisen J.A."/>
            <person name="Garrity G."/>
            <person name="Hugenholtz P."/>
            <person name="Kyrpides N.C."/>
        </authorList>
    </citation>
    <scope>NUCLEOTIDE SEQUENCE [LARGE SCALE GENOMIC DNA]</scope>
    <source>
        <strain evidence="3 4">CGMCC 1.10822</strain>
    </source>
</reference>
<gene>
    <name evidence="3" type="ORF">IP91_01617</name>
</gene>
<evidence type="ECO:0000313" key="4">
    <source>
        <dbReference type="Proteomes" id="UP000318431"/>
    </source>
</evidence>
<name>A0A562RG10_9BURK</name>
<evidence type="ECO:0000313" key="3">
    <source>
        <dbReference type="EMBL" id="TWI67504.1"/>
    </source>
</evidence>
<organism evidence="3 4">
    <name type="scientific">Pseudoduganella lurida</name>
    <dbReference type="NCBI Taxonomy" id="1036180"/>
    <lineage>
        <taxon>Bacteria</taxon>
        <taxon>Pseudomonadati</taxon>
        <taxon>Pseudomonadota</taxon>
        <taxon>Betaproteobacteria</taxon>
        <taxon>Burkholderiales</taxon>
        <taxon>Oxalobacteraceae</taxon>
        <taxon>Telluria group</taxon>
        <taxon>Pseudoduganella</taxon>
    </lineage>
</organism>
<dbReference type="Proteomes" id="UP000318431">
    <property type="component" value="Unassembled WGS sequence"/>
</dbReference>
<comment type="caution">
    <text evidence="3">The sequence shown here is derived from an EMBL/GenBank/DDBJ whole genome shotgun (WGS) entry which is preliminary data.</text>
</comment>
<feature type="compositionally biased region" description="Low complexity" evidence="1">
    <location>
        <begin position="80"/>
        <end position="100"/>
    </location>
</feature>